<dbReference type="Proteomes" id="UP000578449">
    <property type="component" value="Unassembled WGS sequence"/>
</dbReference>
<dbReference type="GO" id="GO:0005886">
    <property type="term" value="C:plasma membrane"/>
    <property type="evidence" value="ECO:0007669"/>
    <property type="project" value="UniProtKB-SubCell"/>
</dbReference>
<keyword evidence="6 7" id="KW-0472">Membrane</keyword>
<reference evidence="9 10" key="1">
    <citation type="submission" date="2020-08" db="EMBL/GenBank/DDBJ databases">
        <title>Genomic Encyclopedia of Type Strains, Phase IV (KMG-IV): sequencing the most valuable type-strain genomes for metagenomic binning, comparative biology and taxonomic classification.</title>
        <authorList>
            <person name="Goeker M."/>
        </authorList>
    </citation>
    <scope>NUCLEOTIDE SEQUENCE [LARGE SCALE GENOMIC DNA]</scope>
    <source>
        <strain evidence="9 10">DSM 45615</strain>
    </source>
</reference>
<evidence type="ECO:0000256" key="4">
    <source>
        <dbReference type="ARBA" id="ARBA00022692"/>
    </source>
</evidence>
<dbReference type="SUPFAM" id="SSF103473">
    <property type="entry name" value="MFS general substrate transporter"/>
    <property type="match status" value="1"/>
</dbReference>
<feature type="transmembrane region" description="Helical" evidence="7">
    <location>
        <begin position="89"/>
        <end position="108"/>
    </location>
</feature>
<accession>A0A840PDV9</accession>
<evidence type="ECO:0000256" key="7">
    <source>
        <dbReference type="SAM" id="Phobius"/>
    </source>
</evidence>
<evidence type="ECO:0000313" key="9">
    <source>
        <dbReference type="EMBL" id="MBB5135337.1"/>
    </source>
</evidence>
<dbReference type="Gene3D" id="1.20.1250.20">
    <property type="entry name" value="MFS general substrate transporter like domains"/>
    <property type="match status" value="1"/>
</dbReference>
<keyword evidence="2" id="KW-0813">Transport</keyword>
<feature type="transmembrane region" description="Helical" evidence="7">
    <location>
        <begin position="173"/>
        <end position="197"/>
    </location>
</feature>
<evidence type="ECO:0000256" key="2">
    <source>
        <dbReference type="ARBA" id="ARBA00022448"/>
    </source>
</evidence>
<keyword evidence="3" id="KW-1003">Cell membrane</keyword>
<comment type="subcellular location">
    <subcellularLocation>
        <location evidence="1">Cell membrane</location>
        <topology evidence="1">Multi-pass membrane protein</topology>
    </subcellularLocation>
</comment>
<gene>
    <name evidence="9" type="ORF">HNP84_005073</name>
</gene>
<dbReference type="PRINTS" id="PR01036">
    <property type="entry name" value="TCRTETB"/>
</dbReference>
<keyword evidence="10" id="KW-1185">Reference proteome</keyword>
<evidence type="ECO:0000256" key="6">
    <source>
        <dbReference type="ARBA" id="ARBA00023136"/>
    </source>
</evidence>
<name>A0A840PDV9_9ACTN</name>
<feature type="domain" description="Major facilitator superfamily (MFS) profile" evidence="8">
    <location>
        <begin position="23"/>
        <end position="502"/>
    </location>
</feature>
<dbReference type="InterPro" id="IPR036259">
    <property type="entry name" value="MFS_trans_sf"/>
</dbReference>
<dbReference type="InterPro" id="IPR020846">
    <property type="entry name" value="MFS_dom"/>
</dbReference>
<feature type="transmembrane region" description="Helical" evidence="7">
    <location>
        <begin position="59"/>
        <end position="77"/>
    </location>
</feature>
<feature type="transmembrane region" description="Helical" evidence="7">
    <location>
        <begin position="308"/>
        <end position="330"/>
    </location>
</feature>
<dbReference type="Pfam" id="PF07690">
    <property type="entry name" value="MFS_1"/>
    <property type="match status" value="1"/>
</dbReference>
<dbReference type="CDD" id="cd17321">
    <property type="entry name" value="MFS_MMR_MDR_like"/>
    <property type="match status" value="1"/>
</dbReference>
<evidence type="ECO:0000256" key="5">
    <source>
        <dbReference type="ARBA" id="ARBA00022989"/>
    </source>
</evidence>
<evidence type="ECO:0000259" key="8">
    <source>
        <dbReference type="PROSITE" id="PS50850"/>
    </source>
</evidence>
<keyword evidence="4 7" id="KW-0812">Transmembrane</keyword>
<evidence type="ECO:0000256" key="3">
    <source>
        <dbReference type="ARBA" id="ARBA00022475"/>
    </source>
</evidence>
<dbReference type="PANTHER" id="PTHR42718">
    <property type="entry name" value="MAJOR FACILITATOR SUPERFAMILY MULTIDRUG TRANSPORTER MFSC"/>
    <property type="match status" value="1"/>
</dbReference>
<sequence length="518" mass="52888">MTTPTAPHAAAPATPGARRRWAALAIACLSVLLLSIDLTVLHLALPKLAADLSPTAPQILWIGDVYGFALAGLLITMGNVGDRIGRKRLLLIGATAFGAASAVTAYAPTPELLIAARALLGVAGATIMPSTLSIIRNVFTDPVERTTATGIWSGMSAAGFALGPVVGGLLLDHFWWGSVFLINLPVMVLIVVSGALVLPESRNPSPGRLDAASVVLSIVGVIAVIYAIKEAATAGVWQTSVLTAAAIGVAALVVFAFRQVRLPEPLIDVRLFRRRAFSAAVGANLIAIFGMSALSLVFAWYFQLVLGWSPLQAGLASIPGGLAAAVGGVLSTKLIATWGRSWTVATGLTLSAISFACYSQLATGTPYAFVLTAMLIGGLGIGLTFAVTNDTVLASVPRERAGAAAAISETAFELGGALGIAILGSILSGVYRAHLTLPPDLPASVVTAIRESLPTALEAASALPTDLAATVVATAKSSFLNAIGVTALTTTVIIALLAACTAIGLRGVPKIIHEAPDH</sequence>
<dbReference type="InterPro" id="IPR011701">
    <property type="entry name" value="MFS"/>
</dbReference>
<feature type="transmembrane region" description="Helical" evidence="7">
    <location>
        <begin position="234"/>
        <end position="257"/>
    </location>
</feature>
<feature type="transmembrane region" description="Helical" evidence="7">
    <location>
        <begin position="367"/>
        <end position="389"/>
    </location>
</feature>
<proteinExistence type="predicted"/>
<dbReference type="EMBL" id="JACHGN010000010">
    <property type="protein sequence ID" value="MBB5135337.1"/>
    <property type="molecule type" value="Genomic_DNA"/>
</dbReference>
<dbReference type="PROSITE" id="PS50850">
    <property type="entry name" value="MFS"/>
    <property type="match status" value="1"/>
</dbReference>
<protein>
    <submittedName>
        <fullName evidence="9">DHA2 family multidrug resistance protein-like MFS transporter</fullName>
    </submittedName>
</protein>
<comment type="caution">
    <text evidence="9">The sequence shown here is derived from an EMBL/GenBank/DDBJ whole genome shotgun (WGS) entry which is preliminary data.</text>
</comment>
<dbReference type="RefSeq" id="WP_185052265.1">
    <property type="nucleotide sequence ID" value="NZ_BAABIX010000015.1"/>
</dbReference>
<evidence type="ECO:0000313" key="10">
    <source>
        <dbReference type="Proteomes" id="UP000578449"/>
    </source>
</evidence>
<dbReference type="Gene3D" id="1.20.1720.10">
    <property type="entry name" value="Multidrug resistance protein D"/>
    <property type="match status" value="1"/>
</dbReference>
<dbReference type="GO" id="GO:0022857">
    <property type="term" value="F:transmembrane transporter activity"/>
    <property type="evidence" value="ECO:0007669"/>
    <property type="project" value="InterPro"/>
</dbReference>
<feature type="transmembrane region" description="Helical" evidence="7">
    <location>
        <begin position="147"/>
        <end position="167"/>
    </location>
</feature>
<feature type="transmembrane region" description="Helical" evidence="7">
    <location>
        <begin position="209"/>
        <end position="228"/>
    </location>
</feature>
<feature type="transmembrane region" description="Helical" evidence="7">
    <location>
        <begin position="410"/>
        <end position="431"/>
    </location>
</feature>
<evidence type="ECO:0000256" key="1">
    <source>
        <dbReference type="ARBA" id="ARBA00004651"/>
    </source>
</evidence>
<dbReference type="AlphaFoldDB" id="A0A840PDV9"/>
<feature type="transmembrane region" description="Helical" evidence="7">
    <location>
        <begin position="482"/>
        <end position="505"/>
    </location>
</feature>
<dbReference type="PANTHER" id="PTHR42718:SF47">
    <property type="entry name" value="METHYL VIOLOGEN RESISTANCE PROTEIN SMVA"/>
    <property type="match status" value="1"/>
</dbReference>
<organism evidence="9 10">
    <name type="scientific">Thermocatellispora tengchongensis</name>
    <dbReference type="NCBI Taxonomy" id="1073253"/>
    <lineage>
        <taxon>Bacteria</taxon>
        <taxon>Bacillati</taxon>
        <taxon>Actinomycetota</taxon>
        <taxon>Actinomycetes</taxon>
        <taxon>Streptosporangiales</taxon>
        <taxon>Streptosporangiaceae</taxon>
        <taxon>Thermocatellispora</taxon>
    </lineage>
</organism>
<feature type="transmembrane region" description="Helical" evidence="7">
    <location>
        <begin position="114"/>
        <end position="135"/>
    </location>
</feature>
<keyword evidence="5 7" id="KW-1133">Transmembrane helix</keyword>
<feature type="transmembrane region" description="Helical" evidence="7">
    <location>
        <begin position="342"/>
        <end position="361"/>
    </location>
</feature>
<feature type="transmembrane region" description="Helical" evidence="7">
    <location>
        <begin position="277"/>
        <end position="302"/>
    </location>
</feature>
<feature type="transmembrane region" description="Helical" evidence="7">
    <location>
        <begin position="21"/>
        <end position="44"/>
    </location>
</feature>